<dbReference type="STRING" id="1336232.GCA_000518825_00367"/>
<name>A0A249SN73_9MOLU</name>
<reference evidence="1 2" key="1">
    <citation type="submission" date="2017-08" db="EMBL/GenBank/DDBJ databases">
        <title>Complete Genome Sequence of Mesoplasma chauliocola.</title>
        <authorList>
            <person name="Knight T.F.Jr."/>
            <person name="Citino T."/>
        </authorList>
    </citation>
    <scope>NUCLEOTIDE SEQUENCE [LARGE SCALE GENOMIC DNA]</scope>
    <source>
        <strain evidence="1 2">CHPA-2</strain>
    </source>
</reference>
<dbReference type="KEGG" id="mchc:CK556_01935"/>
<dbReference type="EMBL" id="CP023173">
    <property type="protein sequence ID" value="ASZ09115.1"/>
    <property type="molecule type" value="Genomic_DNA"/>
</dbReference>
<organism evidence="1 2">
    <name type="scientific">Mesoplasma chauliocola</name>
    <dbReference type="NCBI Taxonomy" id="216427"/>
    <lineage>
        <taxon>Bacteria</taxon>
        <taxon>Bacillati</taxon>
        <taxon>Mycoplasmatota</taxon>
        <taxon>Mollicutes</taxon>
        <taxon>Entomoplasmatales</taxon>
        <taxon>Entomoplasmataceae</taxon>
        <taxon>Mesoplasma</taxon>
    </lineage>
</organism>
<sequence length="303" mass="36304">MKYKNLDIKENSIKFNKYQSIFFNFEGLQNKLTKIKFPVIILDTEFFNRSHDFDNIEPKLYSESEKDIVYLMNYSFAKSFNEVQTRNNHKSINSLSIRRKVNDDKYNFKNQYQSMIKSFINMCLNKNIRTIIFAGQDNDKKIIEQWINTYKALFKNKKTDLFLYNKETRLYTLNSFDIYDALEQNLSFTNYDKNGEKFYNEQNLKKGDIEDSIKIRSLKKFFDYTDDLHSKYNFKEDNITYLCSRALKLFSLTEISQGEHDKLSKSLKEARKHCYDDVLKILVLIKFFSFIMNKQMGETWASA</sequence>
<protein>
    <submittedName>
        <fullName evidence="1">Uncharacterized protein</fullName>
    </submittedName>
</protein>
<evidence type="ECO:0000313" key="1">
    <source>
        <dbReference type="EMBL" id="ASZ09115.1"/>
    </source>
</evidence>
<accession>A0A249SN73</accession>
<keyword evidence="2" id="KW-1185">Reference proteome</keyword>
<dbReference type="RefSeq" id="WP_027875372.1">
    <property type="nucleotide sequence ID" value="NZ_CP023173.1"/>
</dbReference>
<gene>
    <name evidence="1" type="ORF">CK556_01935</name>
</gene>
<dbReference type="AlphaFoldDB" id="A0A249SN73"/>
<evidence type="ECO:0000313" key="2">
    <source>
        <dbReference type="Proteomes" id="UP000232229"/>
    </source>
</evidence>
<dbReference type="Proteomes" id="UP000232229">
    <property type="component" value="Chromosome"/>
</dbReference>
<proteinExistence type="predicted"/>